<accession>A0A6M3L7U7</accession>
<keyword evidence="1" id="KW-1133">Transmembrane helix</keyword>
<gene>
    <name evidence="2" type="ORF">MM415B03513_0003</name>
</gene>
<protein>
    <submittedName>
        <fullName evidence="2">Uncharacterized protein</fullName>
    </submittedName>
</protein>
<evidence type="ECO:0000313" key="2">
    <source>
        <dbReference type="EMBL" id="QJA90916.1"/>
    </source>
</evidence>
<evidence type="ECO:0000256" key="1">
    <source>
        <dbReference type="SAM" id="Phobius"/>
    </source>
</evidence>
<dbReference type="EMBL" id="MT142948">
    <property type="protein sequence ID" value="QJA90916.1"/>
    <property type="molecule type" value="Genomic_DNA"/>
</dbReference>
<organism evidence="2">
    <name type="scientific">viral metagenome</name>
    <dbReference type="NCBI Taxonomy" id="1070528"/>
    <lineage>
        <taxon>unclassified sequences</taxon>
        <taxon>metagenomes</taxon>
        <taxon>organismal metagenomes</taxon>
    </lineage>
</organism>
<proteinExistence type="predicted"/>
<name>A0A6M3L7U7_9ZZZZ</name>
<reference evidence="2" key="1">
    <citation type="submission" date="2020-03" db="EMBL/GenBank/DDBJ databases">
        <title>The deep terrestrial virosphere.</title>
        <authorList>
            <person name="Holmfeldt K."/>
            <person name="Nilsson E."/>
            <person name="Simone D."/>
            <person name="Lopez-Fernandez M."/>
            <person name="Wu X."/>
            <person name="de Brujin I."/>
            <person name="Lundin D."/>
            <person name="Andersson A."/>
            <person name="Bertilsson S."/>
            <person name="Dopson M."/>
        </authorList>
    </citation>
    <scope>NUCLEOTIDE SEQUENCE</scope>
    <source>
        <strain evidence="2">MM415B03513</strain>
    </source>
</reference>
<dbReference type="AlphaFoldDB" id="A0A6M3L7U7"/>
<keyword evidence="1" id="KW-0812">Transmembrane</keyword>
<keyword evidence="1" id="KW-0472">Membrane</keyword>
<feature type="transmembrane region" description="Helical" evidence="1">
    <location>
        <begin position="6"/>
        <end position="32"/>
    </location>
</feature>
<sequence>MNSEPLGNIVTMLMGAMLMSYVFVAFIFYVIVTKLMNGKTLTQALGFIKREENDQPN</sequence>